<dbReference type="GO" id="GO:0008195">
    <property type="term" value="F:phosphatidate phosphatase activity"/>
    <property type="evidence" value="ECO:0007669"/>
    <property type="project" value="TreeGrafter"/>
</dbReference>
<feature type="domain" description="LNS2/PITP" evidence="3">
    <location>
        <begin position="441"/>
        <end position="596"/>
    </location>
</feature>
<dbReference type="Proteomes" id="UP000266743">
    <property type="component" value="Chromosome 7"/>
</dbReference>
<feature type="compositionally biased region" description="Polar residues" evidence="2">
    <location>
        <begin position="657"/>
        <end position="685"/>
    </location>
</feature>
<gene>
    <name evidence="4" type="ORF">DPX39_070065300</name>
</gene>
<dbReference type="InterPro" id="IPR031315">
    <property type="entry name" value="LNS2/PITP"/>
</dbReference>
<protein>
    <submittedName>
        <fullName evidence="4">Lipin</fullName>
    </submittedName>
</protein>
<evidence type="ECO:0000313" key="4">
    <source>
        <dbReference type="EMBL" id="RHW71700.1"/>
    </source>
</evidence>
<accession>A0A3L6LBF0</accession>
<evidence type="ECO:0000256" key="2">
    <source>
        <dbReference type="SAM" id="MobiDB-lite"/>
    </source>
</evidence>
<dbReference type="Pfam" id="PF08235">
    <property type="entry name" value="LNS2"/>
    <property type="match status" value="1"/>
</dbReference>
<evidence type="ECO:0000313" key="5">
    <source>
        <dbReference type="Proteomes" id="UP000266743"/>
    </source>
</evidence>
<dbReference type="InterPro" id="IPR007651">
    <property type="entry name" value="Lipin_N"/>
</dbReference>
<organism evidence="4 5">
    <name type="scientific">Trypanosoma brucei equiperdum</name>
    <dbReference type="NCBI Taxonomy" id="630700"/>
    <lineage>
        <taxon>Eukaryota</taxon>
        <taxon>Discoba</taxon>
        <taxon>Euglenozoa</taxon>
        <taxon>Kinetoplastea</taxon>
        <taxon>Metakinetoplastina</taxon>
        <taxon>Trypanosomatida</taxon>
        <taxon>Trypanosomatidae</taxon>
        <taxon>Trypanosoma</taxon>
    </lineage>
</organism>
<dbReference type="SUPFAM" id="SSF56784">
    <property type="entry name" value="HAD-like"/>
    <property type="match status" value="1"/>
</dbReference>
<dbReference type="PANTHER" id="PTHR12181">
    <property type="entry name" value="LIPIN"/>
    <property type="match status" value="1"/>
</dbReference>
<feature type="compositionally biased region" description="Polar residues" evidence="2">
    <location>
        <begin position="354"/>
        <end position="383"/>
    </location>
</feature>
<comment type="caution">
    <text evidence="4">The sequence shown here is derived from an EMBL/GenBank/DDBJ whole genome shotgun (WGS) entry which is preliminary data.</text>
</comment>
<dbReference type="AlphaFoldDB" id="A0A3L6LBF0"/>
<dbReference type="PANTHER" id="PTHR12181:SF12">
    <property type="entry name" value="PHOSPHATIDATE PHOSPHATASE"/>
    <property type="match status" value="1"/>
</dbReference>
<evidence type="ECO:0000256" key="1">
    <source>
        <dbReference type="ARBA" id="ARBA00005476"/>
    </source>
</evidence>
<feature type="region of interest" description="Disordered" evidence="2">
    <location>
        <begin position="338"/>
        <end position="383"/>
    </location>
</feature>
<dbReference type="InterPro" id="IPR013209">
    <property type="entry name" value="LNS2"/>
</dbReference>
<comment type="similarity">
    <text evidence="1">Belongs to the lipin family.</text>
</comment>
<proteinExistence type="inferred from homology"/>
<dbReference type="Pfam" id="PF04571">
    <property type="entry name" value="Lipin_N"/>
    <property type="match status" value="1"/>
</dbReference>
<evidence type="ECO:0000259" key="3">
    <source>
        <dbReference type="SMART" id="SM00775"/>
    </source>
</evidence>
<reference evidence="4 5" key="1">
    <citation type="submission" date="2018-09" db="EMBL/GenBank/DDBJ databases">
        <title>whole genome sequence of T. equiperdum IVM-t1 strain.</title>
        <authorList>
            <person name="Suganuma K."/>
        </authorList>
    </citation>
    <scope>NUCLEOTIDE SEQUENCE [LARGE SCALE GENOMIC DNA]</scope>
    <source>
        <strain evidence="4 5">IVM-t1</strain>
    </source>
</reference>
<dbReference type="SMART" id="SM00775">
    <property type="entry name" value="LNS2"/>
    <property type="match status" value="1"/>
</dbReference>
<dbReference type="EMBL" id="QSBY01000007">
    <property type="protein sequence ID" value="RHW71700.1"/>
    <property type="molecule type" value="Genomic_DNA"/>
</dbReference>
<sequence length="806" mass="86670">MISGFADFFNINHLDMSSDANDVIVVHHPDGRLHSTDFNVRFGKVKVLRPGDKVVRIEVNGQMTSAIMKIGPNGEAFWLKTTCLLDGDCGRPESPVFASDDSQDTGASITSAGGGELPVKSLRHRLFGSWGKNKFNGTQDDPETRSHQPLIKQDCDGRLHVNTQAQCSGADAVELHLAEETVVAAERAMQEIKRLSHQNPDYLRDVVMGDTEGEACLQELSGFQDYTRLMVDTTEGSSTAVNSTEITVGVPDDVTQMVQVETSTQGGDGSFSDVAALGSSASDEGLEASADDYIFEDVHLPADTDEGVTAGCSGTPPCGSCTPARSVAPVTPVPDVCASNPPSPCGPTPEGQGAVSQQNDVPSKATASNYSGSGTNDLNSNGITSSDGTYFTRSLVPMEADLLKLNLVPGHNRIRYITHSSLRGEVAVEANVYLWDSTDRLVISDVDGTITKSDVLGHIMPLIGRDWTHPGICSLYSQIQKNGYRLVYLTARSVSQISMTRKFLWNIQQNGVSLPKGPVLTAPKRLFSALAQEVAMKSHFFKIACLQKVVNAFPQKTKPFYAGFGNRLSDMLSYLAVMVPEHKIYVVDSKSLVRVANVTSTYQRLADDVDSSFPPIVRRHNLSYVQFGLGCSAGAHNGGATFKGSEGEPFSDGRRFSSYSSGDKFSPTPTGITNTASFSSQGTSTHPLSALGNGLGLADIDARGLEMSGMSNPSASVAVTNRTNDPTSTYKPCDVVVDREFDSFVYWRAQPTDMIEGESSAFNTKAATNLEQKDQQPRVINEKKASWLPLGLGNTSSENYQQGDTV</sequence>
<feature type="region of interest" description="Disordered" evidence="2">
    <location>
        <begin position="656"/>
        <end position="685"/>
    </location>
</feature>
<dbReference type="InterPro" id="IPR026058">
    <property type="entry name" value="LIPIN"/>
</dbReference>
<name>A0A3L6LBF0_9TRYP</name>
<dbReference type="InterPro" id="IPR036412">
    <property type="entry name" value="HAD-like_sf"/>
</dbReference>